<keyword evidence="1" id="KW-0732">Signal</keyword>
<name>A0ABW8YEP4_9FLAO</name>
<evidence type="ECO:0000313" key="2">
    <source>
        <dbReference type="EMBL" id="MFL9838459.1"/>
    </source>
</evidence>
<reference evidence="2 3" key="1">
    <citation type="submission" date="2024-06" db="EMBL/GenBank/DDBJ databases">
        <authorList>
            <person name="Kaempfer P."/>
            <person name="Viver T."/>
        </authorList>
    </citation>
    <scope>NUCLEOTIDE SEQUENCE [LARGE SCALE GENOMIC DNA]</scope>
    <source>
        <strain evidence="2 3">ST-75</strain>
    </source>
</reference>
<evidence type="ECO:0000256" key="1">
    <source>
        <dbReference type="SAM" id="SignalP"/>
    </source>
</evidence>
<gene>
    <name evidence="2" type="ORF">ABS768_13170</name>
</gene>
<accession>A0ABW8YEP4</accession>
<dbReference type="EMBL" id="JBELQB010000010">
    <property type="protein sequence ID" value="MFL9838459.1"/>
    <property type="molecule type" value="Genomic_DNA"/>
</dbReference>
<feature type="signal peptide" evidence="1">
    <location>
        <begin position="1"/>
        <end position="19"/>
    </location>
</feature>
<proteinExistence type="predicted"/>
<dbReference type="Proteomes" id="UP001629059">
    <property type="component" value="Unassembled WGS sequence"/>
</dbReference>
<evidence type="ECO:0000313" key="3">
    <source>
        <dbReference type="Proteomes" id="UP001629059"/>
    </source>
</evidence>
<dbReference type="RefSeq" id="WP_408075419.1">
    <property type="nucleotide sequence ID" value="NZ_JBELQB010000010.1"/>
</dbReference>
<protein>
    <submittedName>
        <fullName evidence="2">Uncharacterized protein</fullName>
    </submittedName>
</protein>
<organism evidence="2 3">
    <name type="scientific">Flavobacterium rhizophilum</name>
    <dbReference type="NCBI Taxonomy" id="3163296"/>
    <lineage>
        <taxon>Bacteria</taxon>
        <taxon>Pseudomonadati</taxon>
        <taxon>Bacteroidota</taxon>
        <taxon>Flavobacteriia</taxon>
        <taxon>Flavobacteriales</taxon>
        <taxon>Flavobacteriaceae</taxon>
        <taxon>Flavobacterium</taxon>
    </lineage>
</organism>
<comment type="caution">
    <text evidence="2">The sequence shown here is derived from an EMBL/GenBank/DDBJ whole genome shotgun (WGS) entry which is preliminary data.</text>
</comment>
<feature type="chain" id="PRO_5047189147" evidence="1">
    <location>
        <begin position="20"/>
        <end position="150"/>
    </location>
</feature>
<sequence>MKYLSLLVVLLLLSCKTNNSISQNPCNTDYLYKLENADTLNDRKIFLFLKNYNNTECDNNAEYCQWRNELLFLLLANHTNQFLSQLDRIPDKAKILDELASPVHDGIDITSVLDKVKTYDKYPETKQEVITALNTAMQKYKRTVRNTRFF</sequence>
<dbReference type="PROSITE" id="PS51257">
    <property type="entry name" value="PROKAR_LIPOPROTEIN"/>
    <property type="match status" value="1"/>
</dbReference>
<keyword evidence="3" id="KW-1185">Reference proteome</keyword>